<dbReference type="Pfam" id="PF13966">
    <property type="entry name" value="zf-RVT"/>
    <property type="match status" value="1"/>
</dbReference>
<feature type="domain" description="RNase H type-1" evidence="2">
    <location>
        <begin position="348"/>
        <end position="474"/>
    </location>
</feature>
<dbReference type="InterPro" id="IPR053151">
    <property type="entry name" value="RNase_H-like"/>
</dbReference>
<reference evidence="4 5" key="1">
    <citation type="journal article" date="2024" name="G3 (Bethesda)">
        <title>Genome assembly of Hibiscus sabdariffa L. provides insights into metabolisms of medicinal natural products.</title>
        <authorList>
            <person name="Kim T."/>
        </authorList>
    </citation>
    <scope>NUCLEOTIDE SEQUENCE [LARGE SCALE GENOMIC DNA]</scope>
    <source>
        <strain evidence="4">TK-2024</strain>
        <tissue evidence="4">Old leaves</tissue>
    </source>
</reference>
<proteinExistence type="predicted"/>
<evidence type="ECO:0000313" key="4">
    <source>
        <dbReference type="EMBL" id="KAK8986541.1"/>
    </source>
</evidence>
<dbReference type="PANTHER" id="PTHR47723:SF19">
    <property type="entry name" value="POLYNUCLEOTIDYL TRANSFERASE, RIBONUCLEASE H-LIKE SUPERFAMILY PROTEIN"/>
    <property type="match status" value="1"/>
</dbReference>
<dbReference type="InterPro" id="IPR012337">
    <property type="entry name" value="RNaseH-like_sf"/>
</dbReference>
<evidence type="ECO:0000259" key="3">
    <source>
        <dbReference type="Pfam" id="PF13966"/>
    </source>
</evidence>
<dbReference type="InterPro" id="IPR044730">
    <property type="entry name" value="RNase_H-like_dom_plant"/>
</dbReference>
<gene>
    <name evidence="4" type="ORF">V6N11_010097</name>
</gene>
<keyword evidence="5" id="KW-1185">Reference proteome</keyword>
<dbReference type="InterPro" id="IPR026960">
    <property type="entry name" value="RVT-Znf"/>
</dbReference>
<keyword evidence="1" id="KW-1133">Transmembrane helix</keyword>
<evidence type="ECO:0000313" key="5">
    <source>
        <dbReference type="Proteomes" id="UP001396334"/>
    </source>
</evidence>
<dbReference type="CDD" id="cd06222">
    <property type="entry name" value="RNase_H_like"/>
    <property type="match status" value="1"/>
</dbReference>
<feature type="transmembrane region" description="Helical" evidence="1">
    <location>
        <begin position="21"/>
        <end position="39"/>
    </location>
</feature>
<dbReference type="InterPro" id="IPR002156">
    <property type="entry name" value="RNaseH_domain"/>
</dbReference>
<sequence length="513" mass="57736">MVLGVMMSRFCGLKPQASFGLYFLTPMSLLALIPFQIVFRPYPDLTWIPLRWFLRLKRLKSSPPFLRILVSSQDIVLIFGSRRSTSLLIPTQPLSFAALTFEDLLRLDQQWDVDRLSTLLLPDAIPFVIGIPPPFVTATDALSWNLTPTGTFYVSSAYAHLLESAWETIDPKWSWVWSLAVTPRIRMFVWLILKQRLMTNVERCRRGLSSDASCSSCDCVSETIIHILRDCPPTRLFWLSIIPPERRASFFAATLEDWVAANIRNTQNLHGSTIPWACFFPTLLWQLWKRRNDFIFTNACLPLPAIHKISVAWAKHFAEVSEAARAPRVSIVSHLQWLPPAPGWVCLNTDALLSPTTGVGMIGGVIRDSSGAWITGFQKCVGIVSVLQAELWSVLIGLQVARSSGVDRILVQSDCSHATKLLITALQPGHGVLQHDHELPLVRAIVLLCQDDWQVDFQWIPRELNMVADCLAKLSSPSQFNLLVSTVIPAQVRPLLDRDREGPPYLRNSRGVT</sequence>
<organism evidence="4 5">
    <name type="scientific">Hibiscus sabdariffa</name>
    <name type="common">roselle</name>
    <dbReference type="NCBI Taxonomy" id="183260"/>
    <lineage>
        <taxon>Eukaryota</taxon>
        <taxon>Viridiplantae</taxon>
        <taxon>Streptophyta</taxon>
        <taxon>Embryophyta</taxon>
        <taxon>Tracheophyta</taxon>
        <taxon>Spermatophyta</taxon>
        <taxon>Magnoliopsida</taxon>
        <taxon>eudicotyledons</taxon>
        <taxon>Gunneridae</taxon>
        <taxon>Pentapetalae</taxon>
        <taxon>rosids</taxon>
        <taxon>malvids</taxon>
        <taxon>Malvales</taxon>
        <taxon>Malvaceae</taxon>
        <taxon>Malvoideae</taxon>
        <taxon>Hibiscus</taxon>
    </lineage>
</organism>
<evidence type="ECO:0000259" key="2">
    <source>
        <dbReference type="Pfam" id="PF13456"/>
    </source>
</evidence>
<dbReference type="PANTHER" id="PTHR47723">
    <property type="entry name" value="OS05G0353850 PROTEIN"/>
    <property type="match status" value="1"/>
</dbReference>
<dbReference type="Pfam" id="PF13456">
    <property type="entry name" value="RVT_3"/>
    <property type="match status" value="1"/>
</dbReference>
<feature type="domain" description="Reverse transcriptase zinc-binding" evidence="3">
    <location>
        <begin position="152"/>
        <end position="238"/>
    </location>
</feature>
<comment type="caution">
    <text evidence="4">The sequence shown here is derived from an EMBL/GenBank/DDBJ whole genome shotgun (WGS) entry which is preliminary data.</text>
</comment>
<dbReference type="Proteomes" id="UP001396334">
    <property type="component" value="Unassembled WGS sequence"/>
</dbReference>
<keyword evidence="1" id="KW-0472">Membrane</keyword>
<name>A0ABR2PDM0_9ROSI</name>
<protein>
    <submittedName>
        <fullName evidence="4">Uncharacterized protein</fullName>
    </submittedName>
</protein>
<accession>A0ABR2PDM0</accession>
<dbReference type="InterPro" id="IPR036397">
    <property type="entry name" value="RNaseH_sf"/>
</dbReference>
<dbReference type="Gene3D" id="3.30.420.10">
    <property type="entry name" value="Ribonuclease H-like superfamily/Ribonuclease H"/>
    <property type="match status" value="1"/>
</dbReference>
<dbReference type="EMBL" id="JBBPBN010000063">
    <property type="protein sequence ID" value="KAK8986541.1"/>
    <property type="molecule type" value="Genomic_DNA"/>
</dbReference>
<keyword evidence="1" id="KW-0812">Transmembrane</keyword>
<dbReference type="SUPFAM" id="SSF53098">
    <property type="entry name" value="Ribonuclease H-like"/>
    <property type="match status" value="1"/>
</dbReference>
<evidence type="ECO:0000256" key="1">
    <source>
        <dbReference type="SAM" id="Phobius"/>
    </source>
</evidence>